<evidence type="ECO:0000313" key="2">
    <source>
        <dbReference type="Proteomes" id="UP001549773"/>
    </source>
</evidence>
<evidence type="ECO:0008006" key="3">
    <source>
        <dbReference type="Google" id="ProtNLM"/>
    </source>
</evidence>
<organism evidence="1 2">
    <name type="scientific">Sediminicola luteus</name>
    <dbReference type="NCBI Taxonomy" id="319238"/>
    <lineage>
        <taxon>Bacteria</taxon>
        <taxon>Pseudomonadati</taxon>
        <taxon>Bacteroidota</taxon>
        <taxon>Flavobacteriia</taxon>
        <taxon>Flavobacteriales</taxon>
        <taxon>Flavobacteriaceae</taxon>
        <taxon>Sediminicola</taxon>
    </lineage>
</organism>
<name>A0ABV2TRS5_9FLAO</name>
<dbReference type="RefSeq" id="WP_354616846.1">
    <property type="nucleotide sequence ID" value="NZ_JBEWYP010000001.1"/>
</dbReference>
<keyword evidence="2" id="KW-1185">Reference proteome</keyword>
<gene>
    <name evidence="1" type="ORF">ABXZ32_01090</name>
</gene>
<dbReference type="Proteomes" id="UP001549773">
    <property type="component" value="Unassembled WGS sequence"/>
</dbReference>
<evidence type="ECO:0000313" key="1">
    <source>
        <dbReference type="EMBL" id="MET7027967.1"/>
    </source>
</evidence>
<sequence>MDKEDLLGKELSNLYAIYKQVNHFFDGSDISFLNERRQQIVMNYVKLSCKNEEAVAEVLRKAHINPGNTIDSVVNEITDNLHKITLQKKENKKLEGLGYMMSFNRLVSYHEANVKNIEFILNELGQLKTSR</sequence>
<accession>A0ABV2TRS5</accession>
<dbReference type="EMBL" id="JBEWYP010000001">
    <property type="protein sequence ID" value="MET7027967.1"/>
    <property type="molecule type" value="Genomic_DNA"/>
</dbReference>
<reference evidence="1 2" key="1">
    <citation type="submission" date="2024-07" db="EMBL/GenBank/DDBJ databases">
        <title>The genome sequence of type strain Sediminicola luteus GDMCC 1.2596T.</title>
        <authorList>
            <person name="Liu Y."/>
        </authorList>
    </citation>
    <scope>NUCLEOTIDE SEQUENCE [LARGE SCALE GENOMIC DNA]</scope>
    <source>
        <strain evidence="1 2">GDMCC 1.2596</strain>
    </source>
</reference>
<proteinExistence type="predicted"/>
<comment type="caution">
    <text evidence="1">The sequence shown here is derived from an EMBL/GenBank/DDBJ whole genome shotgun (WGS) entry which is preliminary data.</text>
</comment>
<protein>
    <recommendedName>
        <fullName evidence="3">Glyoxalase</fullName>
    </recommendedName>
</protein>